<dbReference type="PANTHER" id="PTHR43119">
    <property type="entry name" value="ABC TRANSPORT PROTEIN ATP-BINDING COMPONENT-RELATED"/>
    <property type="match status" value="1"/>
</dbReference>
<keyword evidence="3" id="KW-1185">Reference proteome</keyword>
<accession>R7QF80</accession>
<gene>
    <name evidence="2" type="ORF">CHC_T00005140001</name>
</gene>
<dbReference type="KEGG" id="ccp:CHC_T00005140001"/>
<dbReference type="GO" id="GO:0005524">
    <property type="term" value="F:ATP binding"/>
    <property type="evidence" value="ECO:0007669"/>
    <property type="project" value="InterPro"/>
</dbReference>
<dbReference type="GO" id="GO:0016887">
    <property type="term" value="F:ATP hydrolysis activity"/>
    <property type="evidence" value="ECO:0007669"/>
    <property type="project" value="InterPro"/>
</dbReference>
<dbReference type="RefSeq" id="XP_005717001.1">
    <property type="nucleotide sequence ID" value="XM_005716944.1"/>
</dbReference>
<dbReference type="Gramene" id="CDF37182">
    <property type="protein sequence ID" value="CDF37182"/>
    <property type="gene ID" value="CHC_T00005140001"/>
</dbReference>
<dbReference type="InterPro" id="IPR003439">
    <property type="entry name" value="ABC_transporter-like_ATP-bd"/>
</dbReference>
<name>R7QF80_CHOCR</name>
<evidence type="ECO:0000313" key="3">
    <source>
        <dbReference type="Proteomes" id="UP000012073"/>
    </source>
</evidence>
<dbReference type="OrthoDB" id="6593433at2759"/>
<dbReference type="GeneID" id="17324702"/>
<dbReference type="EMBL" id="HG001818">
    <property type="protein sequence ID" value="CDF37182.1"/>
    <property type="molecule type" value="Genomic_DNA"/>
</dbReference>
<sequence length="159" mass="17819">MLVVRSLTKSFDEKPVLTGLDLTVQPGEILFLTGPSGAGKSTALRAIANLDSYDAGHVSVDGHTPSSTGFSEWRRDVMYVPQTRISYPCTPRHLFERALNFKSRALMHFNLKESLERYVEICCQLGLDRPNIEQQKWTELSGGEFDIPFLSSLRLCPSI</sequence>
<organism evidence="2 3">
    <name type="scientific">Chondrus crispus</name>
    <name type="common">Carrageen Irish moss</name>
    <name type="synonym">Polymorpha crispa</name>
    <dbReference type="NCBI Taxonomy" id="2769"/>
    <lineage>
        <taxon>Eukaryota</taxon>
        <taxon>Rhodophyta</taxon>
        <taxon>Florideophyceae</taxon>
        <taxon>Rhodymeniophycidae</taxon>
        <taxon>Gigartinales</taxon>
        <taxon>Gigartinaceae</taxon>
        <taxon>Chondrus</taxon>
    </lineage>
</organism>
<dbReference type="Proteomes" id="UP000012073">
    <property type="component" value="Unassembled WGS sequence"/>
</dbReference>
<dbReference type="PANTHER" id="PTHR43119:SF1">
    <property type="entry name" value="ABC TRANSPORTER DOMAIN-CONTAINING PROTEIN"/>
    <property type="match status" value="1"/>
</dbReference>
<dbReference type="AlphaFoldDB" id="R7QF80"/>
<evidence type="ECO:0000313" key="2">
    <source>
        <dbReference type="EMBL" id="CDF37182.1"/>
    </source>
</evidence>
<proteinExistence type="predicted"/>
<dbReference type="PhylomeDB" id="R7QF80"/>
<dbReference type="InterPro" id="IPR027417">
    <property type="entry name" value="P-loop_NTPase"/>
</dbReference>
<dbReference type="Gene3D" id="3.40.50.300">
    <property type="entry name" value="P-loop containing nucleotide triphosphate hydrolases"/>
    <property type="match status" value="1"/>
</dbReference>
<dbReference type="Pfam" id="PF00005">
    <property type="entry name" value="ABC_tran"/>
    <property type="match status" value="1"/>
</dbReference>
<protein>
    <recommendedName>
        <fullName evidence="1">ABC transporter domain-containing protein</fullName>
    </recommendedName>
</protein>
<evidence type="ECO:0000259" key="1">
    <source>
        <dbReference type="Pfam" id="PF00005"/>
    </source>
</evidence>
<dbReference type="SUPFAM" id="SSF52540">
    <property type="entry name" value="P-loop containing nucleoside triphosphate hydrolases"/>
    <property type="match status" value="1"/>
</dbReference>
<feature type="domain" description="ABC transporter" evidence="1">
    <location>
        <begin position="17"/>
        <end position="144"/>
    </location>
</feature>
<reference evidence="3" key="1">
    <citation type="journal article" date="2013" name="Proc. Natl. Acad. Sci. U.S.A.">
        <title>Genome structure and metabolic features in the red seaweed Chondrus crispus shed light on evolution of the Archaeplastida.</title>
        <authorList>
            <person name="Collen J."/>
            <person name="Porcel B."/>
            <person name="Carre W."/>
            <person name="Ball S.G."/>
            <person name="Chaparro C."/>
            <person name="Tonon T."/>
            <person name="Barbeyron T."/>
            <person name="Michel G."/>
            <person name="Noel B."/>
            <person name="Valentin K."/>
            <person name="Elias M."/>
            <person name="Artiguenave F."/>
            <person name="Arun A."/>
            <person name="Aury J.M."/>
            <person name="Barbosa-Neto J.F."/>
            <person name="Bothwell J.H."/>
            <person name="Bouget F.Y."/>
            <person name="Brillet L."/>
            <person name="Cabello-Hurtado F."/>
            <person name="Capella-Gutierrez S."/>
            <person name="Charrier B."/>
            <person name="Cladiere L."/>
            <person name="Cock J.M."/>
            <person name="Coelho S.M."/>
            <person name="Colleoni C."/>
            <person name="Czjzek M."/>
            <person name="Da Silva C."/>
            <person name="Delage L."/>
            <person name="Denoeud F."/>
            <person name="Deschamps P."/>
            <person name="Dittami S.M."/>
            <person name="Gabaldon T."/>
            <person name="Gachon C.M."/>
            <person name="Groisillier A."/>
            <person name="Herve C."/>
            <person name="Jabbari K."/>
            <person name="Katinka M."/>
            <person name="Kloareg B."/>
            <person name="Kowalczyk N."/>
            <person name="Labadie K."/>
            <person name="Leblanc C."/>
            <person name="Lopez P.J."/>
            <person name="McLachlan D.H."/>
            <person name="Meslet-Cladiere L."/>
            <person name="Moustafa A."/>
            <person name="Nehr Z."/>
            <person name="Nyvall Collen P."/>
            <person name="Panaud O."/>
            <person name="Partensky F."/>
            <person name="Poulain J."/>
            <person name="Rensing S.A."/>
            <person name="Rousvoal S."/>
            <person name="Samson G."/>
            <person name="Symeonidi A."/>
            <person name="Weissenbach J."/>
            <person name="Zambounis A."/>
            <person name="Wincker P."/>
            <person name="Boyen C."/>
        </authorList>
    </citation>
    <scope>NUCLEOTIDE SEQUENCE [LARGE SCALE GENOMIC DNA]</scope>
    <source>
        <strain evidence="3">cv. Stackhouse</strain>
    </source>
</reference>